<dbReference type="AlphaFoldDB" id="A0A2P2QBY5"/>
<sequence length="34" mass="3662">MGCLPVISSRRTTPKLKTSDIREALPAITYSGAK</sequence>
<name>A0A2P2QBY5_RHIMU</name>
<dbReference type="EMBL" id="GGEC01083943">
    <property type="protein sequence ID" value="MBX64427.1"/>
    <property type="molecule type" value="Transcribed_RNA"/>
</dbReference>
<reference evidence="1" key="1">
    <citation type="submission" date="2018-02" db="EMBL/GenBank/DDBJ databases">
        <title>Rhizophora mucronata_Transcriptome.</title>
        <authorList>
            <person name="Meera S.P."/>
            <person name="Sreeshan A."/>
            <person name="Augustine A."/>
        </authorList>
    </citation>
    <scope>NUCLEOTIDE SEQUENCE</scope>
    <source>
        <tissue evidence="1">Leaf</tissue>
    </source>
</reference>
<accession>A0A2P2QBY5</accession>
<protein>
    <submittedName>
        <fullName evidence="1">Uncharacterized protein</fullName>
    </submittedName>
</protein>
<evidence type="ECO:0000313" key="1">
    <source>
        <dbReference type="EMBL" id="MBX64427.1"/>
    </source>
</evidence>
<proteinExistence type="predicted"/>
<organism evidence="1">
    <name type="scientific">Rhizophora mucronata</name>
    <name type="common">Asiatic mangrove</name>
    <dbReference type="NCBI Taxonomy" id="61149"/>
    <lineage>
        <taxon>Eukaryota</taxon>
        <taxon>Viridiplantae</taxon>
        <taxon>Streptophyta</taxon>
        <taxon>Embryophyta</taxon>
        <taxon>Tracheophyta</taxon>
        <taxon>Spermatophyta</taxon>
        <taxon>Magnoliopsida</taxon>
        <taxon>eudicotyledons</taxon>
        <taxon>Gunneridae</taxon>
        <taxon>Pentapetalae</taxon>
        <taxon>rosids</taxon>
        <taxon>fabids</taxon>
        <taxon>Malpighiales</taxon>
        <taxon>Rhizophoraceae</taxon>
        <taxon>Rhizophora</taxon>
    </lineage>
</organism>